<evidence type="ECO:0000313" key="2">
    <source>
        <dbReference type="EMBL" id="CAE8743612.1"/>
    </source>
</evidence>
<name>A0A813M1D2_POLGL</name>
<dbReference type="AlphaFoldDB" id="A0A813M1D2"/>
<organism evidence="2 3">
    <name type="scientific">Polarella glacialis</name>
    <name type="common">Dinoflagellate</name>
    <dbReference type="NCBI Taxonomy" id="89957"/>
    <lineage>
        <taxon>Eukaryota</taxon>
        <taxon>Sar</taxon>
        <taxon>Alveolata</taxon>
        <taxon>Dinophyceae</taxon>
        <taxon>Suessiales</taxon>
        <taxon>Suessiaceae</taxon>
        <taxon>Polarella</taxon>
    </lineage>
</organism>
<evidence type="ECO:0000313" key="3">
    <source>
        <dbReference type="Proteomes" id="UP000626109"/>
    </source>
</evidence>
<protein>
    <submittedName>
        <fullName evidence="2">Uncharacterized protein</fullName>
    </submittedName>
</protein>
<gene>
    <name evidence="2" type="ORF">PGLA2088_LOCUS51483</name>
</gene>
<dbReference type="EMBL" id="CAJNNW010037659">
    <property type="protein sequence ID" value="CAE8743612.1"/>
    <property type="molecule type" value="Genomic_DNA"/>
</dbReference>
<feature type="region of interest" description="Disordered" evidence="1">
    <location>
        <begin position="1"/>
        <end position="165"/>
    </location>
</feature>
<dbReference type="Proteomes" id="UP000626109">
    <property type="component" value="Unassembled WGS sequence"/>
</dbReference>
<comment type="caution">
    <text evidence="2">The sequence shown here is derived from an EMBL/GenBank/DDBJ whole genome shotgun (WGS) entry which is preliminary data.</text>
</comment>
<evidence type="ECO:0000256" key="1">
    <source>
        <dbReference type="SAM" id="MobiDB-lite"/>
    </source>
</evidence>
<feature type="region of interest" description="Disordered" evidence="1">
    <location>
        <begin position="655"/>
        <end position="690"/>
    </location>
</feature>
<feature type="compositionally biased region" description="Low complexity" evidence="1">
    <location>
        <begin position="659"/>
        <end position="675"/>
    </location>
</feature>
<proteinExistence type="predicted"/>
<accession>A0A813M1D2</accession>
<reference evidence="2" key="1">
    <citation type="submission" date="2021-02" db="EMBL/GenBank/DDBJ databases">
        <authorList>
            <person name="Dougan E. K."/>
            <person name="Rhodes N."/>
            <person name="Thang M."/>
            <person name="Chan C."/>
        </authorList>
    </citation>
    <scope>NUCLEOTIDE SEQUENCE</scope>
</reference>
<feature type="compositionally biased region" description="Low complexity" evidence="1">
    <location>
        <begin position="54"/>
        <end position="68"/>
    </location>
</feature>
<sequence>MPLSLGPAASRYRAAGPCRAGVGTPVAESADAREAPSRRKAGAYSPSPAHVQSRARPGSAPASARSGRLAADDLEVLGQKPVSSSRARPKQRLSPSVSVPKGPKPAPPARSTPSFPARPASSLPAGQKQSGNGSAGLPSPASAPLNAVNASSGRSRGETVGDQGYQRPYDLHGLIQLLAQGDLGEAGFLQRLRGAEGGLPSSRLDSLVHETGLGLSAAGNPSFGGFLPAVRECLSQDYLLAERGGFGRAYAADGWTEQESETAKMLAEAADSKNIGAALVMAAALSEPLPAVAVVADAKQIGAALAMAAGLSEPPASETAQTVAVAADAKQTGAALAMAAELSEPPVSETNQMVAVAADAKQIGAALAMAAGLCEPPASETTQMVAVAADTKQTGAALAMAAGLSEPPASETAQTVAVAADAKQIGAALAMAAGLSEPSASETAQMVAVAADAKQIGAALAMAAGLSEPPDELMEELKGESKLQEFTLTAPKALANQLCPDSAPAAKAVAAALRHAHSAPAGPPLGAEAWAVLRRIFRRLEQDLTDSQDLMDGQEGVPKSRLVEEIISDGQVLQEGWLKRPVDKADPSKEDAPPPASFAQALLYLNEQLLPLVTWERFRWLVVESSRFQRPLVTESQSQDFGGVMDFPIHSAGPEAECPGGFATGGSSSSTASPGCQDGPPADAVGPFPFDPDAEPERAIQCMEDELHVDGRLLFRIFERFTYCRRSSSAARGEPAYSTRVMRDEFVRSVQACPGLHSALATTPLLPAGAVAVKVPMIWGDVLLGLTQHEYGSLAWSDVLAVVRQIRDLSLGLGAPASRGEDIRDPDRLRPALDIGKARARLDKIRACADRKAGPSLPQLSAHSSEQPRRAQLFDARPDLVPRFGSPDEAFAVCPPLPSLPPPSPRPPVPSPFVVPVLGAGAADEAPVRRWVREADDCSSPVAAVADAFARSVGGMGSAKDRNILLMYSEFSGAARPRHPLLDYNSDEDQPGRSAMPLQQAAVQAAAPCVGTGHLQSLPPESCGKRFAALRLQVASGETSAGGVPSVRHRLSQDQLEAEVAKILGLPVGSVRLKS</sequence>